<gene>
    <name evidence="1" type="ORF">MA16_Dca016156</name>
</gene>
<reference evidence="1 2" key="2">
    <citation type="journal article" date="2017" name="Nature">
        <title>The Apostasia genome and the evolution of orchids.</title>
        <authorList>
            <person name="Zhang G.Q."/>
            <person name="Liu K.W."/>
            <person name="Li Z."/>
            <person name="Lohaus R."/>
            <person name="Hsiao Y.Y."/>
            <person name="Niu S.C."/>
            <person name="Wang J.Y."/>
            <person name="Lin Y.C."/>
            <person name="Xu Q."/>
            <person name="Chen L.J."/>
            <person name="Yoshida K."/>
            <person name="Fujiwara S."/>
            <person name="Wang Z.W."/>
            <person name="Zhang Y.Q."/>
            <person name="Mitsuda N."/>
            <person name="Wang M."/>
            <person name="Liu G.H."/>
            <person name="Pecoraro L."/>
            <person name="Huang H.X."/>
            <person name="Xiao X.J."/>
            <person name="Lin M."/>
            <person name="Wu X.Y."/>
            <person name="Wu W.L."/>
            <person name="Chen Y.Y."/>
            <person name="Chang S.B."/>
            <person name="Sakamoto S."/>
            <person name="Ohme-Takagi M."/>
            <person name="Yagi M."/>
            <person name="Zeng S.J."/>
            <person name="Shen C.Y."/>
            <person name="Yeh C.M."/>
            <person name="Luo Y.B."/>
            <person name="Tsai W.C."/>
            <person name="Van de Peer Y."/>
            <person name="Liu Z.J."/>
        </authorList>
    </citation>
    <scope>NUCLEOTIDE SEQUENCE [LARGE SCALE GENOMIC DNA]</scope>
    <source>
        <tissue evidence="1">The whole plant</tissue>
    </source>
</reference>
<dbReference type="EMBL" id="KZ502784">
    <property type="protein sequence ID" value="PKU73089.1"/>
    <property type="molecule type" value="Genomic_DNA"/>
</dbReference>
<dbReference type="AlphaFoldDB" id="A0A2I0WBQ8"/>
<proteinExistence type="predicted"/>
<evidence type="ECO:0000313" key="2">
    <source>
        <dbReference type="Proteomes" id="UP000233837"/>
    </source>
</evidence>
<protein>
    <submittedName>
        <fullName evidence="1">Uncharacterized protein</fullName>
    </submittedName>
</protein>
<accession>A0A2I0WBQ8</accession>
<evidence type="ECO:0000313" key="1">
    <source>
        <dbReference type="EMBL" id="PKU73089.1"/>
    </source>
</evidence>
<organism evidence="1 2">
    <name type="scientific">Dendrobium catenatum</name>
    <dbReference type="NCBI Taxonomy" id="906689"/>
    <lineage>
        <taxon>Eukaryota</taxon>
        <taxon>Viridiplantae</taxon>
        <taxon>Streptophyta</taxon>
        <taxon>Embryophyta</taxon>
        <taxon>Tracheophyta</taxon>
        <taxon>Spermatophyta</taxon>
        <taxon>Magnoliopsida</taxon>
        <taxon>Liliopsida</taxon>
        <taxon>Asparagales</taxon>
        <taxon>Orchidaceae</taxon>
        <taxon>Epidendroideae</taxon>
        <taxon>Malaxideae</taxon>
        <taxon>Dendrobiinae</taxon>
        <taxon>Dendrobium</taxon>
    </lineage>
</organism>
<keyword evidence="2" id="KW-1185">Reference proteome</keyword>
<name>A0A2I0WBQ8_9ASPA</name>
<dbReference type="Proteomes" id="UP000233837">
    <property type="component" value="Unassembled WGS sequence"/>
</dbReference>
<sequence>MEVSKEVSSKSVDVINEGTNIGANKSFDGCVSGGIDGDKTKVVNEVFMEESMEGANKRMAMVY</sequence>
<reference evidence="1 2" key="1">
    <citation type="journal article" date="2016" name="Sci. Rep.">
        <title>The Dendrobium catenatum Lindl. genome sequence provides insights into polysaccharide synthase, floral development and adaptive evolution.</title>
        <authorList>
            <person name="Zhang G.Q."/>
            <person name="Xu Q."/>
            <person name="Bian C."/>
            <person name="Tsai W.C."/>
            <person name="Yeh C.M."/>
            <person name="Liu K.W."/>
            <person name="Yoshida K."/>
            <person name="Zhang L.S."/>
            <person name="Chang S.B."/>
            <person name="Chen F."/>
            <person name="Shi Y."/>
            <person name="Su Y.Y."/>
            <person name="Zhang Y.Q."/>
            <person name="Chen L.J."/>
            <person name="Yin Y."/>
            <person name="Lin M."/>
            <person name="Huang H."/>
            <person name="Deng H."/>
            <person name="Wang Z.W."/>
            <person name="Zhu S.L."/>
            <person name="Zhao X."/>
            <person name="Deng C."/>
            <person name="Niu S.C."/>
            <person name="Huang J."/>
            <person name="Wang M."/>
            <person name="Liu G.H."/>
            <person name="Yang H.J."/>
            <person name="Xiao X.J."/>
            <person name="Hsiao Y.Y."/>
            <person name="Wu W.L."/>
            <person name="Chen Y.Y."/>
            <person name="Mitsuda N."/>
            <person name="Ohme-Takagi M."/>
            <person name="Luo Y.B."/>
            <person name="Van de Peer Y."/>
            <person name="Liu Z.J."/>
        </authorList>
    </citation>
    <scope>NUCLEOTIDE SEQUENCE [LARGE SCALE GENOMIC DNA]</scope>
    <source>
        <tissue evidence="1">The whole plant</tissue>
    </source>
</reference>